<dbReference type="Pfam" id="PF01225">
    <property type="entry name" value="Mur_ligase"/>
    <property type="match status" value="1"/>
</dbReference>
<dbReference type="InterPro" id="IPR005863">
    <property type="entry name" value="UDP-N-AcMur_synth"/>
</dbReference>
<dbReference type="PANTHER" id="PTHR43024">
    <property type="entry name" value="UDP-N-ACETYLMURAMOYL-TRIPEPTIDE--D-ALANYL-D-ALANINE LIGASE"/>
    <property type="match status" value="1"/>
</dbReference>
<keyword evidence="5 10" id="KW-0067">ATP-binding</keyword>
<evidence type="ECO:0000313" key="16">
    <source>
        <dbReference type="Proteomes" id="UP000186513"/>
    </source>
</evidence>
<evidence type="ECO:0000256" key="8">
    <source>
        <dbReference type="ARBA" id="ARBA00023306"/>
    </source>
</evidence>
<feature type="binding site" evidence="10">
    <location>
        <begin position="112"/>
        <end position="118"/>
    </location>
    <ligand>
        <name>ATP</name>
        <dbReference type="ChEBI" id="CHEBI:30616"/>
    </ligand>
</feature>
<dbReference type="RefSeq" id="WP_245794190.1">
    <property type="nucleotide sequence ID" value="NZ_FPKR01000012.1"/>
</dbReference>
<evidence type="ECO:0000256" key="6">
    <source>
        <dbReference type="ARBA" id="ARBA00022960"/>
    </source>
</evidence>
<dbReference type="Gene3D" id="3.40.1190.10">
    <property type="entry name" value="Mur-like, catalytic domain"/>
    <property type="match status" value="1"/>
</dbReference>
<reference evidence="15 16" key="1">
    <citation type="submission" date="2016-11" db="EMBL/GenBank/DDBJ databases">
        <authorList>
            <person name="Jaros S."/>
            <person name="Januszkiewicz K."/>
            <person name="Wedrychowicz H."/>
        </authorList>
    </citation>
    <scope>NUCLEOTIDE SEQUENCE [LARGE SCALE GENOMIC DNA]</scope>
    <source>
        <strain evidence="15 16">DSM 18899</strain>
    </source>
</reference>
<dbReference type="NCBIfam" id="TIGR01143">
    <property type="entry name" value="murF"/>
    <property type="match status" value="1"/>
</dbReference>
<comment type="similarity">
    <text evidence="10">Belongs to the MurCDEF family. MurF subfamily.</text>
</comment>
<dbReference type="InterPro" id="IPR004101">
    <property type="entry name" value="Mur_ligase_C"/>
</dbReference>
<evidence type="ECO:0000259" key="14">
    <source>
        <dbReference type="Pfam" id="PF08245"/>
    </source>
</evidence>
<keyword evidence="16" id="KW-1185">Reference proteome</keyword>
<protein>
    <recommendedName>
        <fullName evidence="10 11">UDP-N-acetylmuramoyl-tripeptide--D-alanyl-D-alanine ligase</fullName>
        <ecNumber evidence="10 11">6.3.2.10</ecNumber>
    </recommendedName>
    <alternativeName>
        <fullName evidence="10">D-alanyl-D-alanine-adding enzyme</fullName>
    </alternativeName>
</protein>
<evidence type="ECO:0000256" key="11">
    <source>
        <dbReference type="RuleBase" id="RU004136"/>
    </source>
</evidence>
<dbReference type="Pfam" id="PF08245">
    <property type="entry name" value="Mur_ligase_M"/>
    <property type="match status" value="1"/>
</dbReference>
<dbReference type="Proteomes" id="UP000186513">
    <property type="component" value="Unassembled WGS sequence"/>
</dbReference>
<evidence type="ECO:0000259" key="12">
    <source>
        <dbReference type="Pfam" id="PF01225"/>
    </source>
</evidence>
<sequence length="461" mass="47969">MNQAMLPLSVTASAVNGQLLGEAAASFLRVSTDSRDIRAGDLFVALKGERFDGHDYAEQALAQGAACVLVEAGRLPALAGNRIEVADTLAALGQLAAFWRRQFSAPVVGVTGTNGKTSVKEMLAAILRSKVGDAAVLATAGNLNNHIGVPLMLLRLRAEHQFAVLEMGMNHFGEIRYLTKMAKPDVAVVNNAGAGHLEFLGSVEGVAQAKGEIFEGLAADGRAVVNGDDAYAALWRGLAGHRAVLAFGLNGGDAHAEQLQIEALQSRFTLCLPSGRADVLLKVPGEHNVRNALAAAAAAHALGLAPVEIAAGLASYAGTKGRLQQKQAANGALVIDDSYNANPNSMRAAVDVLAAQAAPRVLVLGDMGEIGSDIAEHHRAIGAYAQAAGIERLFATGEQMQQAVAAFGAGANWFANHTALLRALNTELTPTSTVLVKGSRFMQMERVVNELTQPAAGKGEN</sequence>
<dbReference type="SUPFAM" id="SSF63418">
    <property type="entry name" value="MurE/MurF N-terminal domain"/>
    <property type="match status" value="1"/>
</dbReference>
<feature type="domain" description="Mur ligase N-terminal catalytic" evidence="12">
    <location>
        <begin position="30"/>
        <end position="99"/>
    </location>
</feature>
<comment type="function">
    <text evidence="10 11">Involved in cell wall formation. Catalyzes the final step in the synthesis of UDP-N-acetylmuramoyl-pentapeptide, the precursor of murein.</text>
</comment>
<dbReference type="InterPro" id="IPR036615">
    <property type="entry name" value="Mur_ligase_C_dom_sf"/>
</dbReference>
<dbReference type="Pfam" id="PF02875">
    <property type="entry name" value="Mur_ligase_C"/>
    <property type="match status" value="1"/>
</dbReference>
<feature type="domain" description="Mur ligase C-terminal" evidence="13">
    <location>
        <begin position="321"/>
        <end position="440"/>
    </location>
</feature>
<keyword evidence="2 10" id="KW-0436">Ligase</keyword>
<dbReference type="EC" id="6.3.2.10" evidence="10 11"/>
<keyword evidence="7 10" id="KW-0573">Peptidoglycan synthesis</keyword>
<dbReference type="GO" id="GO:0047480">
    <property type="term" value="F:UDP-N-acetylmuramoyl-tripeptide-D-alanyl-D-alanine ligase activity"/>
    <property type="evidence" value="ECO:0007669"/>
    <property type="project" value="UniProtKB-UniRule"/>
</dbReference>
<dbReference type="STRING" id="1121279.SAMN02745887_02971"/>
<evidence type="ECO:0000256" key="10">
    <source>
        <dbReference type="HAMAP-Rule" id="MF_02019"/>
    </source>
</evidence>
<feature type="domain" description="Mur ligase central" evidence="14">
    <location>
        <begin position="110"/>
        <end position="299"/>
    </location>
</feature>
<dbReference type="Gene3D" id="3.40.1390.10">
    <property type="entry name" value="MurE/MurF, N-terminal domain"/>
    <property type="match status" value="1"/>
</dbReference>
<dbReference type="InterPro" id="IPR000713">
    <property type="entry name" value="Mur_ligase_N"/>
</dbReference>
<dbReference type="SUPFAM" id="SSF53623">
    <property type="entry name" value="MurD-like peptide ligases, catalytic domain"/>
    <property type="match status" value="1"/>
</dbReference>
<keyword evidence="4 10" id="KW-0547">Nucleotide-binding</keyword>
<comment type="pathway">
    <text evidence="10 11">Cell wall biogenesis; peptidoglycan biosynthesis.</text>
</comment>
<dbReference type="InterPro" id="IPR036565">
    <property type="entry name" value="Mur-like_cat_sf"/>
</dbReference>
<comment type="catalytic activity">
    <reaction evidence="10 11">
        <text>D-alanyl-D-alanine + UDP-N-acetyl-alpha-D-muramoyl-L-alanyl-gamma-D-glutamyl-meso-2,6-diaminopimelate + ATP = UDP-N-acetyl-alpha-D-muramoyl-L-alanyl-gamma-D-glutamyl-meso-2,6-diaminopimeloyl-D-alanyl-D-alanine + ADP + phosphate + H(+)</text>
        <dbReference type="Rhea" id="RHEA:28374"/>
        <dbReference type="ChEBI" id="CHEBI:15378"/>
        <dbReference type="ChEBI" id="CHEBI:30616"/>
        <dbReference type="ChEBI" id="CHEBI:43474"/>
        <dbReference type="ChEBI" id="CHEBI:57822"/>
        <dbReference type="ChEBI" id="CHEBI:61386"/>
        <dbReference type="ChEBI" id="CHEBI:83905"/>
        <dbReference type="ChEBI" id="CHEBI:456216"/>
        <dbReference type="EC" id="6.3.2.10"/>
    </reaction>
</comment>
<dbReference type="GO" id="GO:0009252">
    <property type="term" value="P:peptidoglycan biosynthetic process"/>
    <property type="evidence" value="ECO:0007669"/>
    <property type="project" value="UniProtKB-UniRule"/>
</dbReference>
<evidence type="ECO:0000256" key="9">
    <source>
        <dbReference type="ARBA" id="ARBA00023316"/>
    </source>
</evidence>
<gene>
    <name evidence="10" type="primary">murF</name>
    <name evidence="15" type="ORF">SAMN02745887_02971</name>
</gene>
<evidence type="ECO:0000313" key="15">
    <source>
        <dbReference type="EMBL" id="SFZ78417.1"/>
    </source>
</evidence>
<dbReference type="Gene3D" id="3.90.190.20">
    <property type="entry name" value="Mur ligase, C-terminal domain"/>
    <property type="match status" value="1"/>
</dbReference>
<dbReference type="GO" id="GO:0071555">
    <property type="term" value="P:cell wall organization"/>
    <property type="evidence" value="ECO:0007669"/>
    <property type="project" value="UniProtKB-KW"/>
</dbReference>
<keyword evidence="3 10" id="KW-0132">Cell division</keyword>
<dbReference type="InterPro" id="IPR035911">
    <property type="entry name" value="MurE/MurF_N"/>
</dbReference>
<dbReference type="HAMAP" id="MF_02019">
    <property type="entry name" value="MurF"/>
    <property type="match status" value="1"/>
</dbReference>
<evidence type="ECO:0000256" key="1">
    <source>
        <dbReference type="ARBA" id="ARBA00022490"/>
    </source>
</evidence>
<name>A0A1K2HPC1_9NEIS</name>
<evidence type="ECO:0000256" key="2">
    <source>
        <dbReference type="ARBA" id="ARBA00022598"/>
    </source>
</evidence>
<dbReference type="GO" id="GO:0005737">
    <property type="term" value="C:cytoplasm"/>
    <property type="evidence" value="ECO:0007669"/>
    <property type="project" value="UniProtKB-SubCell"/>
</dbReference>
<accession>A0A1K2HPC1</accession>
<keyword evidence="1 10" id="KW-0963">Cytoplasm</keyword>
<evidence type="ECO:0000259" key="13">
    <source>
        <dbReference type="Pfam" id="PF02875"/>
    </source>
</evidence>
<dbReference type="AlphaFoldDB" id="A0A1K2HPC1"/>
<keyword evidence="8 10" id="KW-0131">Cell cycle</keyword>
<dbReference type="InterPro" id="IPR051046">
    <property type="entry name" value="MurCDEF_CellWall_CoF430Synth"/>
</dbReference>
<evidence type="ECO:0000256" key="5">
    <source>
        <dbReference type="ARBA" id="ARBA00022840"/>
    </source>
</evidence>
<keyword evidence="6 10" id="KW-0133">Cell shape</keyword>
<evidence type="ECO:0000256" key="7">
    <source>
        <dbReference type="ARBA" id="ARBA00022984"/>
    </source>
</evidence>
<dbReference type="PANTHER" id="PTHR43024:SF1">
    <property type="entry name" value="UDP-N-ACETYLMURAMOYL-TRIPEPTIDE--D-ALANYL-D-ALANINE LIGASE"/>
    <property type="match status" value="1"/>
</dbReference>
<keyword evidence="9 10" id="KW-0961">Cell wall biogenesis/degradation</keyword>
<evidence type="ECO:0000256" key="4">
    <source>
        <dbReference type="ARBA" id="ARBA00022741"/>
    </source>
</evidence>
<dbReference type="EMBL" id="FPKR01000012">
    <property type="protein sequence ID" value="SFZ78417.1"/>
    <property type="molecule type" value="Genomic_DNA"/>
</dbReference>
<dbReference type="InterPro" id="IPR013221">
    <property type="entry name" value="Mur_ligase_cen"/>
</dbReference>
<organism evidence="15 16">
    <name type="scientific">Chitinimonas taiwanensis DSM 18899</name>
    <dbReference type="NCBI Taxonomy" id="1121279"/>
    <lineage>
        <taxon>Bacteria</taxon>
        <taxon>Pseudomonadati</taxon>
        <taxon>Pseudomonadota</taxon>
        <taxon>Betaproteobacteria</taxon>
        <taxon>Neisseriales</taxon>
        <taxon>Chitinibacteraceae</taxon>
        <taxon>Chitinimonas</taxon>
    </lineage>
</organism>
<dbReference type="SUPFAM" id="SSF53244">
    <property type="entry name" value="MurD-like peptide ligases, peptide-binding domain"/>
    <property type="match status" value="1"/>
</dbReference>
<comment type="subcellular location">
    <subcellularLocation>
        <location evidence="10 11">Cytoplasm</location>
    </subcellularLocation>
</comment>
<proteinExistence type="inferred from homology"/>
<dbReference type="GO" id="GO:0005524">
    <property type="term" value="F:ATP binding"/>
    <property type="evidence" value="ECO:0007669"/>
    <property type="project" value="UniProtKB-UniRule"/>
</dbReference>
<dbReference type="GO" id="GO:0051301">
    <property type="term" value="P:cell division"/>
    <property type="evidence" value="ECO:0007669"/>
    <property type="project" value="UniProtKB-KW"/>
</dbReference>
<dbReference type="GO" id="GO:0008360">
    <property type="term" value="P:regulation of cell shape"/>
    <property type="evidence" value="ECO:0007669"/>
    <property type="project" value="UniProtKB-KW"/>
</dbReference>
<dbReference type="GO" id="GO:0008766">
    <property type="term" value="F:UDP-N-acetylmuramoylalanyl-D-glutamyl-2,6-diaminopimelate-D-alanyl-D-alanine ligase activity"/>
    <property type="evidence" value="ECO:0007669"/>
    <property type="project" value="RHEA"/>
</dbReference>
<dbReference type="UniPathway" id="UPA00219"/>
<evidence type="ECO:0000256" key="3">
    <source>
        <dbReference type="ARBA" id="ARBA00022618"/>
    </source>
</evidence>